<sequence>MQRFFDKIGNLKRGIQIFLVILCFILFLSLILASISLITNQNYFLRENLAKNLDELINILVLASSLTAFVSIFFTLEQSRRDRKNELQQTTIDLFKELRSERFRNITNNAWDIRQKWSSGDNKFKKKLIKAMFSEKPNQKLGITADHIQSIYDLVGFYTVLSLYRGNEDFIRDLNYFYYGWWRNFLYDLSEFKDGQRISDLFELNEYNNIEFRQEYIANVSFSTALNRLDNLCGFENVPKTLEFHKSGG</sequence>
<name>A0A1M5CAY8_SALEC</name>
<dbReference type="AlphaFoldDB" id="A0A1M5CAY8"/>
<gene>
    <name evidence="2" type="ORF">SAMN05444483_101417</name>
</gene>
<keyword evidence="1" id="KW-1133">Transmembrane helix</keyword>
<proteinExistence type="predicted"/>
<feature type="transmembrane region" description="Helical" evidence="1">
    <location>
        <begin position="56"/>
        <end position="76"/>
    </location>
</feature>
<evidence type="ECO:0000313" key="2">
    <source>
        <dbReference type="EMBL" id="SHF51582.1"/>
    </source>
</evidence>
<reference evidence="3" key="1">
    <citation type="submission" date="2016-11" db="EMBL/GenBank/DDBJ databases">
        <authorList>
            <person name="Varghese N."/>
            <person name="Submissions S."/>
        </authorList>
    </citation>
    <scope>NUCLEOTIDE SEQUENCE [LARGE SCALE GENOMIC DNA]</scope>
    <source>
        <strain evidence="3">DSM 24579</strain>
    </source>
</reference>
<dbReference type="RefSeq" id="WP_072876188.1">
    <property type="nucleotide sequence ID" value="NZ_FQVT01000001.1"/>
</dbReference>
<evidence type="ECO:0000313" key="3">
    <source>
        <dbReference type="Proteomes" id="UP000183945"/>
    </source>
</evidence>
<organism evidence="2 3">
    <name type="scientific">Salegentibacter echinorum</name>
    <dbReference type="NCBI Taxonomy" id="1073325"/>
    <lineage>
        <taxon>Bacteria</taxon>
        <taxon>Pseudomonadati</taxon>
        <taxon>Bacteroidota</taxon>
        <taxon>Flavobacteriia</taxon>
        <taxon>Flavobacteriales</taxon>
        <taxon>Flavobacteriaceae</taxon>
        <taxon>Salegentibacter</taxon>
    </lineage>
</organism>
<dbReference type="EMBL" id="FQVT01000001">
    <property type="protein sequence ID" value="SHF51582.1"/>
    <property type="molecule type" value="Genomic_DNA"/>
</dbReference>
<keyword evidence="1" id="KW-0812">Transmembrane</keyword>
<feature type="transmembrane region" description="Helical" evidence="1">
    <location>
        <begin position="15"/>
        <end position="36"/>
    </location>
</feature>
<evidence type="ECO:0000256" key="1">
    <source>
        <dbReference type="SAM" id="Phobius"/>
    </source>
</evidence>
<protein>
    <recommendedName>
        <fullName evidence="4">Phage abortive infection protein</fullName>
    </recommendedName>
</protein>
<keyword evidence="3" id="KW-1185">Reference proteome</keyword>
<evidence type="ECO:0008006" key="4">
    <source>
        <dbReference type="Google" id="ProtNLM"/>
    </source>
</evidence>
<dbReference type="Proteomes" id="UP000183945">
    <property type="component" value="Unassembled WGS sequence"/>
</dbReference>
<keyword evidence="1" id="KW-0472">Membrane</keyword>
<accession>A0A1M5CAY8</accession>